<dbReference type="GO" id="GO:0005539">
    <property type="term" value="F:glycosaminoglycan binding"/>
    <property type="evidence" value="ECO:0007669"/>
    <property type="project" value="TreeGrafter"/>
</dbReference>
<evidence type="ECO:0000256" key="1">
    <source>
        <dbReference type="ARBA" id="ARBA00008779"/>
    </source>
</evidence>
<protein>
    <recommendedName>
        <fullName evidence="2">Sulfatase N-terminal domain-containing protein</fullName>
    </recommendedName>
</protein>
<dbReference type="PANTHER" id="PTHR43108:SF8">
    <property type="entry name" value="SD21168P"/>
    <property type="match status" value="1"/>
</dbReference>
<feature type="non-terminal residue" evidence="3">
    <location>
        <position position="120"/>
    </location>
</feature>
<proteinExistence type="inferred from homology"/>
<accession>A0A1E7FLU6</accession>
<gene>
    <name evidence="3" type="ORF">FRACYDRAFT_164211</name>
</gene>
<dbReference type="GO" id="GO:0008449">
    <property type="term" value="F:N-acetylglucosamine-6-sulfatase activity"/>
    <property type="evidence" value="ECO:0007669"/>
    <property type="project" value="TreeGrafter"/>
</dbReference>
<dbReference type="InParanoid" id="A0A1E7FLU6"/>
<keyword evidence="4" id="KW-1185">Reference proteome</keyword>
<dbReference type="InterPro" id="IPR017850">
    <property type="entry name" value="Alkaline_phosphatase_core_sf"/>
</dbReference>
<dbReference type="EMBL" id="KV784356">
    <property type="protein sequence ID" value="OEU19142.1"/>
    <property type="molecule type" value="Genomic_DNA"/>
</dbReference>
<name>A0A1E7FLU6_9STRA</name>
<dbReference type="PANTHER" id="PTHR43108">
    <property type="entry name" value="N-ACETYLGLUCOSAMINE-6-SULFATASE FAMILY MEMBER"/>
    <property type="match status" value="1"/>
</dbReference>
<evidence type="ECO:0000313" key="4">
    <source>
        <dbReference type="Proteomes" id="UP000095751"/>
    </source>
</evidence>
<dbReference type="Gene3D" id="3.40.720.10">
    <property type="entry name" value="Alkaline Phosphatase, subunit A"/>
    <property type="match status" value="1"/>
</dbReference>
<comment type="similarity">
    <text evidence="1">Belongs to the sulfatase family.</text>
</comment>
<dbReference type="SUPFAM" id="SSF53649">
    <property type="entry name" value="Alkaline phosphatase-like"/>
    <property type="match status" value="1"/>
</dbReference>
<dbReference type="InterPro" id="IPR000917">
    <property type="entry name" value="Sulfatase_N"/>
</dbReference>
<sequence>KPFFAFISLKAPHIQDGNGFPTAIPAPWYTDTIIKEMMAPRTPNYNTTGSTSQNPKHWLIRQQTPITQLEEVKIDDLYISRLKSLLSVDDLIEELITTLGPTDLNILDNTYIIFTSDNGY</sequence>
<evidence type="ECO:0000259" key="2">
    <source>
        <dbReference type="Pfam" id="PF00884"/>
    </source>
</evidence>
<feature type="domain" description="Sulfatase N-terminal" evidence="2">
    <location>
        <begin position="1"/>
        <end position="120"/>
    </location>
</feature>
<dbReference type="Pfam" id="PF00884">
    <property type="entry name" value="Sulfatase"/>
    <property type="match status" value="1"/>
</dbReference>
<reference evidence="3 4" key="1">
    <citation type="submission" date="2016-09" db="EMBL/GenBank/DDBJ databases">
        <title>Extensive genetic diversity and differential bi-allelic expression allows diatom success in the polar Southern Ocean.</title>
        <authorList>
            <consortium name="DOE Joint Genome Institute"/>
            <person name="Mock T."/>
            <person name="Otillar R.P."/>
            <person name="Strauss J."/>
            <person name="Dupont C."/>
            <person name="Frickenhaus S."/>
            <person name="Maumus F."/>
            <person name="Mcmullan M."/>
            <person name="Sanges R."/>
            <person name="Schmutz J."/>
            <person name="Toseland A."/>
            <person name="Valas R."/>
            <person name="Veluchamy A."/>
            <person name="Ward B.J."/>
            <person name="Allen A."/>
            <person name="Barry K."/>
            <person name="Falciatore A."/>
            <person name="Ferrante M."/>
            <person name="Fortunato A.E."/>
            <person name="Gloeckner G."/>
            <person name="Gruber A."/>
            <person name="Hipkin R."/>
            <person name="Janech M."/>
            <person name="Kroth P."/>
            <person name="Leese F."/>
            <person name="Lindquist E."/>
            <person name="Lyon B.R."/>
            <person name="Martin J."/>
            <person name="Mayer C."/>
            <person name="Parker M."/>
            <person name="Quesneville H."/>
            <person name="Raymond J."/>
            <person name="Uhlig C."/>
            <person name="Valentin K.U."/>
            <person name="Worden A.Z."/>
            <person name="Armbrust E.V."/>
            <person name="Bowler C."/>
            <person name="Green B."/>
            <person name="Moulton V."/>
            <person name="Van Oosterhout C."/>
            <person name="Grigoriev I."/>
        </authorList>
    </citation>
    <scope>NUCLEOTIDE SEQUENCE [LARGE SCALE GENOMIC DNA]</scope>
    <source>
        <strain evidence="3 4">CCMP1102</strain>
    </source>
</reference>
<evidence type="ECO:0000313" key="3">
    <source>
        <dbReference type="EMBL" id="OEU19142.1"/>
    </source>
</evidence>
<dbReference type="OrthoDB" id="39084at2759"/>
<organism evidence="3 4">
    <name type="scientific">Fragilariopsis cylindrus CCMP1102</name>
    <dbReference type="NCBI Taxonomy" id="635003"/>
    <lineage>
        <taxon>Eukaryota</taxon>
        <taxon>Sar</taxon>
        <taxon>Stramenopiles</taxon>
        <taxon>Ochrophyta</taxon>
        <taxon>Bacillariophyta</taxon>
        <taxon>Bacillariophyceae</taxon>
        <taxon>Bacillariophycidae</taxon>
        <taxon>Bacillariales</taxon>
        <taxon>Bacillariaceae</taxon>
        <taxon>Fragilariopsis</taxon>
    </lineage>
</organism>
<dbReference type="Proteomes" id="UP000095751">
    <property type="component" value="Unassembled WGS sequence"/>
</dbReference>
<dbReference type="KEGG" id="fcy:FRACYDRAFT_164211"/>
<dbReference type="AlphaFoldDB" id="A0A1E7FLU6"/>
<feature type="non-terminal residue" evidence="3">
    <location>
        <position position="1"/>
    </location>
</feature>